<organism evidence="2 3">
    <name type="scientific">Pseudomonas flexibilis</name>
    <dbReference type="NCBI Taxonomy" id="706570"/>
    <lineage>
        <taxon>Bacteria</taxon>
        <taxon>Pseudomonadati</taxon>
        <taxon>Pseudomonadota</taxon>
        <taxon>Gammaproteobacteria</taxon>
        <taxon>Pseudomonadales</taxon>
        <taxon>Pseudomonadaceae</taxon>
        <taxon>Pseudomonas</taxon>
    </lineage>
</organism>
<keyword evidence="2" id="KW-0808">Transferase</keyword>
<dbReference type="RefSeq" id="WP_051587486.1">
    <property type="nucleotide sequence ID" value="NZ_FTMC01000015.1"/>
</dbReference>
<name>A0A1N6YEC0_9PSED</name>
<evidence type="ECO:0000259" key="1">
    <source>
        <dbReference type="PROSITE" id="PS51186"/>
    </source>
</evidence>
<dbReference type="AlphaFoldDB" id="A0A1N6YEC0"/>
<dbReference type="Proteomes" id="UP000186079">
    <property type="component" value="Unassembled WGS sequence"/>
</dbReference>
<sequence length="143" mass="15840">MTYRIDSLPALQFPLLDKFYRAQRSHMRVARAEGAWVAREQEIIAGVCLTPVAAGHWLTSLLVAPQARQRGVAAALLARVRADTAGPIWLFCHPELEGFYRGRGYQACTALPEDLAKRLERYGRTKSLLAMVNDGEASSRVAS</sequence>
<dbReference type="GO" id="GO:0016747">
    <property type="term" value="F:acyltransferase activity, transferring groups other than amino-acyl groups"/>
    <property type="evidence" value="ECO:0007669"/>
    <property type="project" value="InterPro"/>
</dbReference>
<dbReference type="Gene3D" id="3.40.630.30">
    <property type="match status" value="1"/>
</dbReference>
<gene>
    <name evidence="2" type="ORF">SAMN05421672_11535</name>
</gene>
<dbReference type="InterPro" id="IPR000182">
    <property type="entry name" value="GNAT_dom"/>
</dbReference>
<evidence type="ECO:0000313" key="3">
    <source>
        <dbReference type="Proteomes" id="UP000186079"/>
    </source>
</evidence>
<dbReference type="Pfam" id="PF13508">
    <property type="entry name" value="Acetyltransf_7"/>
    <property type="match status" value="1"/>
</dbReference>
<feature type="domain" description="N-acetyltransferase" evidence="1">
    <location>
        <begin position="1"/>
        <end position="124"/>
    </location>
</feature>
<dbReference type="SUPFAM" id="SSF55729">
    <property type="entry name" value="Acyl-CoA N-acyltransferases (Nat)"/>
    <property type="match status" value="1"/>
</dbReference>
<reference evidence="2 3" key="1">
    <citation type="submission" date="2017-01" db="EMBL/GenBank/DDBJ databases">
        <authorList>
            <person name="Mah S.A."/>
            <person name="Swanson W.J."/>
            <person name="Moy G.W."/>
            <person name="Vacquier V.D."/>
        </authorList>
    </citation>
    <scope>NUCLEOTIDE SEQUENCE [LARGE SCALE GENOMIC DNA]</scope>
    <source>
        <strain evidence="2 3">ATCC 29606</strain>
    </source>
</reference>
<protein>
    <submittedName>
        <fullName evidence="2">Acetyltransferase (GNAT) domain-containing protein</fullName>
    </submittedName>
</protein>
<proteinExistence type="predicted"/>
<dbReference type="InterPro" id="IPR016181">
    <property type="entry name" value="Acyl_CoA_acyltransferase"/>
</dbReference>
<dbReference type="PROSITE" id="PS51186">
    <property type="entry name" value="GNAT"/>
    <property type="match status" value="1"/>
</dbReference>
<dbReference type="EMBL" id="FTMC01000015">
    <property type="protein sequence ID" value="SIR12849.1"/>
    <property type="molecule type" value="Genomic_DNA"/>
</dbReference>
<accession>A0A1N6YEC0</accession>
<evidence type="ECO:0000313" key="2">
    <source>
        <dbReference type="EMBL" id="SIR12849.1"/>
    </source>
</evidence>